<name>W9GSY3_9PROT</name>
<gene>
    <name evidence="5" type="ORF">N825_23160</name>
</gene>
<dbReference type="Pfam" id="PF00535">
    <property type="entry name" value="Glycos_transf_2"/>
    <property type="match status" value="1"/>
</dbReference>
<comment type="caution">
    <text evidence="5">The sequence shown here is derived from an EMBL/GenBank/DDBJ whole genome shotgun (WGS) entry which is preliminary data.</text>
</comment>
<protein>
    <submittedName>
        <fullName evidence="5">Glycosyl transferase family 2</fullName>
    </submittedName>
</protein>
<dbReference type="STRING" id="1385369.N825_23160"/>
<dbReference type="GO" id="GO:0016757">
    <property type="term" value="F:glycosyltransferase activity"/>
    <property type="evidence" value="ECO:0007669"/>
    <property type="project" value="UniProtKB-KW"/>
</dbReference>
<dbReference type="SUPFAM" id="SSF53448">
    <property type="entry name" value="Nucleotide-diphospho-sugar transferases"/>
    <property type="match status" value="1"/>
</dbReference>
<dbReference type="PANTHER" id="PTHR43685:SF5">
    <property type="entry name" value="GLYCOSYLTRANSFERASE EPSE-RELATED"/>
    <property type="match status" value="1"/>
</dbReference>
<evidence type="ECO:0000256" key="3">
    <source>
        <dbReference type="ARBA" id="ARBA00022679"/>
    </source>
</evidence>
<keyword evidence="3 5" id="KW-0808">Transferase</keyword>
<sequence>MSVIMPAYNSEAFIVEAVESILNQTFQDFELIISDDGSSDRTLEIARSYAAKDPRVKVIQADHVGAAENGNRCLRAAKYPWVARMDSDDISLPDRLAVLAEAVRANPEVVLWGAWAGLIDRWSRRMRQVRLGPETQQDYLDARKDGRVILVVSPTCMFRRDLALDLGGYDDRMDGADDVELMNSLAELGPVRVIPREIALYRLHGGSVSATRFLRQHRVLQYLHQRNLARLRGSDLTIEEFWRDLEAQPLSRRMARYLDDKGRIHYRNTIMHLAEHRFAKAIWSAGMAAVCNPSHMMRRAGRRLASH</sequence>
<dbReference type="CDD" id="cd00761">
    <property type="entry name" value="Glyco_tranf_GTA_type"/>
    <property type="match status" value="1"/>
</dbReference>
<keyword evidence="6" id="KW-1185">Reference proteome</keyword>
<keyword evidence="2" id="KW-0328">Glycosyltransferase</keyword>
<dbReference type="PATRIC" id="fig|1385369.3.peg.6106"/>
<proteinExistence type="inferred from homology"/>
<evidence type="ECO:0000256" key="2">
    <source>
        <dbReference type="ARBA" id="ARBA00022676"/>
    </source>
</evidence>
<feature type="domain" description="Glycosyltransferase 2-like" evidence="4">
    <location>
        <begin position="2"/>
        <end position="163"/>
    </location>
</feature>
<dbReference type="Gene3D" id="3.90.550.10">
    <property type="entry name" value="Spore Coat Polysaccharide Biosynthesis Protein SpsA, Chain A"/>
    <property type="match status" value="1"/>
</dbReference>
<evidence type="ECO:0000259" key="4">
    <source>
        <dbReference type="Pfam" id="PF00535"/>
    </source>
</evidence>
<dbReference type="EMBL" id="AVFL01000034">
    <property type="protein sequence ID" value="EWY36874.1"/>
    <property type="molecule type" value="Genomic_DNA"/>
</dbReference>
<dbReference type="AlphaFoldDB" id="W9GSY3"/>
<reference evidence="5 6" key="1">
    <citation type="submission" date="2013-08" db="EMBL/GenBank/DDBJ databases">
        <title>The genome sequence of Skermanella stibiiresistens.</title>
        <authorList>
            <person name="Zhu W."/>
            <person name="Wang G."/>
        </authorList>
    </citation>
    <scope>NUCLEOTIDE SEQUENCE [LARGE SCALE GENOMIC DNA]</scope>
    <source>
        <strain evidence="5 6">SB22</strain>
    </source>
</reference>
<dbReference type="InterPro" id="IPR029044">
    <property type="entry name" value="Nucleotide-diphossugar_trans"/>
</dbReference>
<dbReference type="PANTHER" id="PTHR43685">
    <property type="entry name" value="GLYCOSYLTRANSFERASE"/>
    <property type="match status" value="1"/>
</dbReference>
<dbReference type="InterPro" id="IPR001173">
    <property type="entry name" value="Glyco_trans_2-like"/>
</dbReference>
<dbReference type="Proteomes" id="UP000019486">
    <property type="component" value="Unassembled WGS sequence"/>
</dbReference>
<evidence type="ECO:0000256" key="1">
    <source>
        <dbReference type="ARBA" id="ARBA00006739"/>
    </source>
</evidence>
<organism evidence="5 6">
    <name type="scientific">Skermanella stibiiresistens SB22</name>
    <dbReference type="NCBI Taxonomy" id="1385369"/>
    <lineage>
        <taxon>Bacteria</taxon>
        <taxon>Pseudomonadati</taxon>
        <taxon>Pseudomonadota</taxon>
        <taxon>Alphaproteobacteria</taxon>
        <taxon>Rhodospirillales</taxon>
        <taxon>Azospirillaceae</taxon>
        <taxon>Skermanella</taxon>
    </lineage>
</organism>
<evidence type="ECO:0000313" key="6">
    <source>
        <dbReference type="Proteomes" id="UP000019486"/>
    </source>
</evidence>
<dbReference type="InterPro" id="IPR050834">
    <property type="entry name" value="Glycosyltransf_2"/>
</dbReference>
<accession>W9GSY3</accession>
<comment type="similarity">
    <text evidence="1">Belongs to the glycosyltransferase 2 family.</text>
</comment>
<evidence type="ECO:0000313" key="5">
    <source>
        <dbReference type="EMBL" id="EWY36874.1"/>
    </source>
</evidence>